<sequence>MMTDTLSSNNHVMVLPNKLDMDNKMDDLGWKSKLKIPPKDKRIQTSDVTDTRGNEFEEFCLKRELLMGIFEKGWEKPSPIQEAAIPIALSGKDVLARAKNGTGKTGAYSIPVLEQIDPKKDCIQALIIVPTRELALQTSQICIELAKHLEVRVMVTTGGTNLRDDIMRIYQKVQVIIATPGRILDLMEKGVAVMDQCKILVLDEADKLLSQDFKGMLDTVIKNLPQERQILLFSATFPLTVEQFMRKHLRDPYEINLMEELTLKGVTQYYAFVQERQKVHCLNTLFSKLQINQSIIFCNSTQRVELLAKKITELGYCCYYIHAKMAQAHRNRVFHDFRAGLCRNLVCSDLFTRGIDVQAVNVVINFDFPKMAETYLHRIGRSGRFGHLGIAINLITYDDRFTLHRIEQELGTEIKPIPKVIDPKLYVSKSGDEEELEEVAK</sequence>
<organism evidence="16">
    <name type="scientific">Anoplophora glabripennis</name>
    <name type="common">Asian longhorn beetle</name>
    <name type="synonym">Anoplophora nobilis</name>
    <dbReference type="NCBI Taxonomy" id="217634"/>
    <lineage>
        <taxon>Eukaryota</taxon>
        <taxon>Metazoa</taxon>
        <taxon>Ecdysozoa</taxon>
        <taxon>Arthropoda</taxon>
        <taxon>Hexapoda</taxon>
        <taxon>Insecta</taxon>
        <taxon>Pterygota</taxon>
        <taxon>Neoptera</taxon>
        <taxon>Endopterygota</taxon>
        <taxon>Coleoptera</taxon>
        <taxon>Polyphaga</taxon>
        <taxon>Cucujiformia</taxon>
        <taxon>Chrysomeloidea</taxon>
        <taxon>Cerambycidae</taxon>
        <taxon>Lamiinae</taxon>
        <taxon>Lamiini</taxon>
        <taxon>Anoplophora</taxon>
    </lineage>
</organism>
<evidence type="ECO:0000259" key="15">
    <source>
        <dbReference type="PROSITE" id="PS51195"/>
    </source>
</evidence>
<protein>
    <recommendedName>
        <fullName evidence="2">RNA helicase</fullName>
        <ecNumber evidence="2">3.6.4.13</ecNumber>
    </recommendedName>
</protein>
<name>V5I8P5_ANOGL</name>
<comment type="catalytic activity">
    <reaction evidence="10">
        <text>ATP + H2O = ADP + phosphate + H(+)</text>
        <dbReference type="Rhea" id="RHEA:13065"/>
        <dbReference type="ChEBI" id="CHEBI:15377"/>
        <dbReference type="ChEBI" id="CHEBI:15378"/>
        <dbReference type="ChEBI" id="CHEBI:30616"/>
        <dbReference type="ChEBI" id="CHEBI:43474"/>
        <dbReference type="ChEBI" id="CHEBI:456216"/>
        <dbReference type="EC" id="3.6.4.13"/>
    </reaction>
</comment>
<comment type="subcellular location">
    <subcellularLocation>
        <location evidence="1">Cytoplasm</location>
        <location evidence="1">P-body</location>
    </subcellularLocation>
</comment>
<keyword evidence="7 12" id="KW-0067">ATP-binding</keyword>
<dbReference type="SMART" id="SM00490">
    <property type="entry name" value="HELICc"/>
    <property type="match status" value="1"/>
</dbReference>
<evidence type="ECO:0000259" key="14">
    <source>
        <dbReference type="PROSITE" id="PS51194"/>
    </source>
</evidence>
<dbReference type="GO" id="GO:0016787">
    <property type="term" value="F:hydrolase activity"/>
    <property type="evidence" value="ECO:0007669"/>
    <property type="project" value="UniProtKB-KW"/>
</dbReference>
<evidence type="ECO:0000256" key="7">
    <source>
        <dbReference type="ARBA" id="ARBA00022840"/>
    </source>
</evidence>
<keyword evidence="3" id="KW-0963">Cytoplasm</keyword>
<accession>V5I8P5</accession>
<dbReference type="InterPro" id="IPR011545">
    <property type="entry name" value="DEAD/DEAH_box_helicase_dom"/>
</dbReference>
<dbReference type="CTD" id="34364"/>
<evidence type="ECO:0000256" key="2">
    <source>
        <dbReference type="ARBA" id="ARBA00012552"/>
    </source>
</evidence>
<keyword evidence="5 12" id="KW-0378">Hydrolase</keyword>
<dbReference type="Pfam" id="PF00271">
    <property type="entry name" value="Helicase_C"/>
    <property type="match status" value="1"/>
</dbReference>
<feature type="domain" description="DEAD-box RNA helicase Q" evidence="15">
    <location>
        <begin position="54"/>
        <end position="82"/>
    </location>
</feature>
<feature type="domain" description="Helicase ATP-binding" evidence="13">
    <location>
        <begin position="85"/>
        <end position="255"/>
    </location>
</feature>
<evidence type="ECO:0000256" key="5">
    <source>
        <dbReference type="ARBA" id="ARBA00022801"/>
    </source>
</evidence>
<dbReference type="SMART" id="SM00487">
    <property type="entry name" value="DEXDc"/>
    <property type="match status" value="1"/>
</dbReference>
<dbReference type="OrthoDB" id="10265785at2759"/>
<dbReference type="GeneID" id="108911994"/>
<feature type="short sequence motif" description="Q motif" evidence="11">
    <location>
        <begin position="54"/>
        <end position="82"/>
    </location>
</feature>
<dbReference type="InterPro" id="IPR027417">
    <property type="entry name" value="P-loop_NTPase"/>
</dbReference>
<dbReference type="GO" id="GO:0000932">
    <property type="term" value="C:P-body"/>
    <property type="evidence" value="ECO:0007669"/>
    <property type="project" value="UniProtKB-SubCell"/>
</dbReference>
<comment type="similarity">
    <text evidence="9">Belongs to the DEAD box helicase family. DDX6/DHH1 subfamily.</text>
</comment>
<dbReference type="InterPro" id="IPR014014">
    <property type="entry name" value="RNA_helicase_DEAD_Q_motif"/>
</dbReference>
<dbReference type="GO" id="GO:0005524">
    <property type="term" value="F:ATP binding"/>
    <property type="evidence" value="ECO:0007669"/>
    <property type="project" value="UniProtKB-KW"/>
</dbReference>
<dbReference type="InterPro" id="IPR000629">
    <property type="entry name" value="RNA-helicase_DEAD-box_CS"/>
</dbReference>
<dbReference type="InterPro" id="IPR014001">
    <property type="entry name" value="Helicase_ATP-bd"/>
</dbReference>
<dbReference type="PROSITE" id="PS51195">
    <property type="entry name" value="Q_MOTIF"/>
    <property type="match status" value="1"/>
</dbReference>
<dbReference type="PROSITE" id="PS51192">
    <property type="entry name" value="HELICASE_ATP_BIND_1"/>
    <property type="match status" value="1"/>
</dbReference>
<dbReference type="InterPro" id="IPR001650">
    <property type="entry name" value="Helicase_C-like"/>
</dbReference>
<evidence type="ECO:0000256" key="3">
    <source>
        <dbReference type="ARBA" id="ARBA00022490"/>
    </source>
</evidence>
<dbReference type="FunFam" id="3.40.50.300:FF:000364">
    <property type="entry name" value="ATP-dependent RNA helicase DDX6"/>
    <property type="match status" value="1"/>
</dbReference>
<evidence type="ECO:0000256" key="9">
    <source>
        <dbReference type="ARBA" id="ARBA00038316"/>
    </source>
</evidence>
<evidence type="ECO:0000256" key="4">
    <source>
        <dbReference type="ARBA" id="ARBA00022741"/>
    </source>
</evidence>
<evidence type="ECO:0000256" key="12">
    <source>
        <dbReference type="RuleBase" id="RU000492"/>
    </source>
</evidence>
<dbReference type="GO" id="GO:0033962">
    <property type="term" value="P:P-body assembly"/>
    <property type="evidence" value="ECO:0007669"/>
    <property type="project" value="UniProtKB-ARBA"/>
</dbReference>
<dbReference type="PROSITE" id="PS00039">
    <property type="entry name" value="DEAD_ATP_HELICASE"/>
    <property type="match status" value="1"/>
</dbReference>
<proteinExistence type="inferred from homology"/>
<dbReference type="CDD" id="cd17940">
    <property type="entry name" value="DEADc_DDX6"/>
    <property type="match status" value="1"/>
</dbReference>
<dbReference type="Pfam" id="PF00270">
    <property type="entry name" value="DEAD"/>
    <property type="match status" value="1"/>
</dbReference>
<dbReference type="AlphaFoldDB" id="V5I8P5"/>
<evidence type="ECO:0000256" key="8">
    <source>
        <dbReference type="ARBA" id="ARBA00022884"/>
    </source>
</evidence>
<gene>
    <name evidence="16" type="primary">DDX6</name>
</gene>
<evidence type="ECO:0000256" key="11">
    <source>
        <dbReference type="PROSITE-ProRule" id="PRU00552"/>
    </source>
</evidence>
<dbReference type="GO" id="GO:0017148">
    <property type="term" value="P:negative regulation of translation"/>
    <property type="evidence" value="ECO:0007669"/>
    <property type="project" value="UniProtKB-ARBA"/>
</dbReference>
<dbReference type="CDD" id="cd18787">
    <property type="entry name" value="SF2_C_DEAD"/>
    <property type="match status" value="1"/>
</dbReference>
<evidence type="ECO:0000313" key="16">
    <source>
        <dbReference type="EMBL" id="JAB64141.1"/>
    </source>
</evidence>
<dbReference type="GO" id="GO:0003723">
    <property type="term" value="F:RNA binding"/>
    <property type="evidence" value="ECO:0007669"/>
    <property type="project" value="UniProtKB-KW"/>
</dbReference>
<feature type="domain" description="Helicase C-terminal" evidence="14">
    <location>
        <begin position="265"/>
        <end position="425"/>
    </location>
</feature>
<evidence type="ECO:0000256" key="1">
    <source>
        <dbReference type="ARBA" id="ARBA00004201"/>
    </source>
</evidence>
<keyword evidence="4 12" id="KW-0547">Nucleotide-binding</keyword>
<dbReference type="EMBL" id="GALX01004325">
    <property type="protein sequence ID" value="JAB64141.1"/>
    <property type="molecule type" value="Transcribed_RNA"/>
</dbReference>
<dbReference type="PROSITE" id="PS51194">
    <property type="entry name" value="HELICASE_CTER"/>
    <property type="match status" value="1"/>
</dbReference>
<evidence type="ECO:0000256" key="10">
    <source>
        <dbReference type="ARBA" id="ARBA00047984"/>
    </source>
</evidence>
<dbReference type="FunFam" id="3.40.50.300:FF:000114">
    <property type="entry name" value="ATP-dependent RNA helicase DDX6"/>
    <property type="match status" value="1"/>
</dbReference>
<dbReference type="PANTHER" id="PTHR47960">
    <property type="entry name" value="DEAD-BOX ATP-DEPENDENT RNA HELICASE 50"/>
    <property type="match status" value="1"/>
</dbReference>
<reference evidence="16" key="1">
    <citation type="submission" date="2013-07" db="EMBL/GenBank/DDBJ databases">
        <title>Midgut Transcriptome Profiling of Anoplphora glabripennis, a Lignocellulose Degrading, Wood-Boring Cerambycid.</title>
        <authorList>
            <person name="Scully E.D."/>
            <person name="Hoover K."/>
            <person name="Carlson J.E."/>
            <person name="Tien M."/>
            <person name="Geib S.M."/>
        </authorList>
    </citation>
    <scope>NUCLEOTIDE SEQUENCE</scope>
</reference>
<evidence type="ECO:0000259" key="13">
    <source>
        <dbReference type="PROSITE" id="PS51192"/>
    </source>
</evidence>
<dbReference type="GO" id="GO:0003724">
    <property type="term" value="F:RNA helicase activity"/>
    <property type="evidence" value="ECO:0007669"/>
    <property type="project" value="UniProtKB-EC"/>
</dbReference>
<dbReference type="EC" id="3.6.4.13" evidence="2"/>
<evidence type="ECO:0000256" key="6">
    <source>
        <dbReference type="ARBA" id="ARBA00022806"/>
    </source>
</evidence>
<dbReference type="KEGG" id="agb:108911994"/>
<dbReference type="SUPFAM" id="SSF52540">
    <property type="entry name" value="P-loop containing nucleoside triphosphate hydrolases"/>
    <property type="match status" value="1"/>
</dbReference>
<keyword evidence="6 12" id="KW-0347">Helicase</keyword>
<keyword evidence="8" id="KW-0694">RNA-binding</keyword>
<dbReference type="Gene3D" id="3.40.50.300">
    <property type="entry name" value="P-loop containing nucleotide triphosphate hydrolases"/>
    <property type="match status" value="2"/>
</dbReference>